<organism evidence="1 2">
    <name type="scientific">Ancylostoma caninum</name>
    <name type="common">Dog hookworm</name>
    <dbReference type="NCBI Taxonomy" id="29170"/>
    <lineage>
        <taxon>Eukaryota</taxon>
        <taxon>Metazoa</taxon>
        <taxon>Ecdysozoa</taxon>
        <taxon>Nematoda</taxon>
        <taxon>Chromadorea</taxon>
        <taxon>Rhabditida</taxon>
        <taxon>Rhabditina</taxon>
        <taxon>Rhabditomorpha</taxon>
        <taxon>Strongyloidea</taxon>
        <taxon>Ancylostomatidae</taxon>
        <taxon>Ancylostomatinae</taxon>
        <taxon>Ancylostoma</taxon>
    </lineage>
</organism>
<protein>
    <submittedName>
        <fullName evidence="1">Uncharacterized protein</fullName>
    </submittedName>
</protein>
<keyword evidence="2" id="KW-1185">Reference proteome</keyword>
<dbReference type="AlphaFoldDB" id="A0A368H5G2"/>
<accession>A0A368H5G2</accession>
<gene>
    <name evidence="1" type="ORF">ANCCAN_01924</name>
</gene>
<comment type="caution">
    <text evidence="1">The sequence shown here is derived from an EMBL/GenBank/DDBJ whole genome shotgun (WGS) entry which is preliminary data.</text>
</comment>
<proteinExistence type="predicted"/>
<dbReference type="EMBL" id="JOJR01000010">
    <property type="protein sequence ID" value="RCN51836.1"/>
    <property type="molecule type" value="Genomic_DNA"/>
</dbReference>
<evidence type="ECO:0000313" key="1">
    <source>
        <dbReference type="EMBL" id="RCN51836.1"/>
    </source>
</evidence>
<name>A0A368H5G2_ANCCA</name>
<sequence length="240" mass="26664">MDAVAYDLFGVSSESSLALWAYGYTNFSKYPATSLANMRRNYNDFKGDLYGFGYVRTNNPLSTKGKNANELPKLELEKLKLEKIIAVGLDNANLDALLPSNGIAVSVPKHFVDSHVNQIVNAIVKKPVPVTTTKPVTTRRPTPTVPTEITPECLIVGDLYNFGDDMEAYEMEANLIDDVAYDLFGNLSPKSKLGLWMYGYTNVTSPGSALSRMRKTYNEFKKDLNDIEYIKVANPLKTKA</sequence>
<dbReference type="Proteomes" id="UP000252519">
    <property type="component" value="Unassembled WGS sequence"/>
</dbReference>
<reference evidence="1 2" key="1">
    <citation type="submission" date="2014-10" db="EMBL/GenBank/DDBJ databases">
        <title>Draft genome of the hookworm Ancylostoma caninum.</title>
        <authorList>
            <person name="Mitreva M."/>
        </authorList>
    </citation>
    <scope>NUCLEOTIDE SEQUENCE [LARGE SCALE GENOMIC DNA]</scope>
    <source>
        <strain evidence="1 2">Baltimore</strain>
    </source>
</reference>
<evidence type="ECO:0000313" key="2">
    <source>
        <dbReference type="Proteomes" id="UP000252519"/>
    </source>
</evidence>